<evidence type="ECO:0000313" key="4">
    <source>
        <dbReference type="Proteomes" id="UP000633365"/>
    </source>
</evidence>
<evidence type="ECO:0000256" key="2">
    <source>
        <dbReference type="SAM" id="SignalP"/>
    </source>
</evidence>
<feature type="region of interest" description="Disordered" evidence="1">
    <location>
        <begin position="542"/>
        <end position="563"/>
    </location>
</feature>
<dbReference type="PANTHER" id="PTHR48098:SF6">
    <property type="entry name" value="FERRI-BACILLIBACTIN ESTERASE BESA"/>
    <property type="match status" value="1"/>
</dbReference>
<dbReference type="InterPro" id="IPR000801">
    <property type="entry name" value="Esterase-like"/>
</dbReference>
<dbReference type="RefSeq" id="WP_201427892.1">
    <property type="nucleotide sequence ID" value="NZ_JAEQMG010000114.1"/>
</dbReference>
<evidence type="ECO:0008006" key="5">
    <source>
        <dbReference type="Google" id="ProtNLM"/>
    </source>
</evidence>
<evidence type="ECO:0000313" key="3">
    <source>
        <dbReference type="EMBL" id="MBK6089098.1"/>
    </source>
</evidence>
<comment type="caution">
    <text evidence="3">The sequence shown here is derived from an EMBL/GenBank/DDBJ whole genome shotgun (WGS) entry which is preliminary data.</text>
</comment>
<sequence>MIKKILSGILCAVLCVSILTACSDPANSTADSKKAVGELLRPLTVRAPKKYSEMTATFLNTGTGETWQTTMTISEEDDCNIFRCEADVNKYNMVHFTSDGKDSMDVAFNSFISGWNVENDMLLPYTVGEKPVYDPQFETKTFQFDGREKKVYIWTPEDYDEKAQEKYSVIYLFDGQSVLATGRDKGMDNDMVCWNVSEHLTSMMDVTENKAILVAVDNSDAFRMDELVPDLGEINMEDAPENAKAEDLTEKRGSAFADFLCDTVMPYINEHYHVHTDAKHTALAGSSLGGLETFYTVLSHPDKFGTGGVMSATFDMYAEKEWTAFLKDKLKMKNAPFLYFYAGSYHADNGNVTETMYNDLIKKGYAKEKLVFSKYEPGEHLIEYWRSIYPEFLEAVFTQNVSALSCGVPVQYEDTTDPLEKYLEELDLDPNDIEPGYVYYDNSETKWDKVYAYWWGGLAFNSFTRDPYYYAEWPGFEMERLGSSDIYRVIAPWGNTGIIFDSGVTDKEVAQGKTAFQTTDIPYNNDLIGKLYKIDMSVDPTPDPGNMKTKSRYSAGAWSDYSE</sequence>
<dbReference type="InterPro" id="IPR013783">
    <property type="entry name" value="Ig-like_fold"/>
</dbReference>
<keyword evidence="4" id="KW-1185">Reference proteome</keyword>
<feature type="chain" id="PRO_5039014715" description="Esterase" evidence="2">
    <location>
        <begin position="22"/>
        <end position="563"/>
    </location>
</feature>
<dbReference type="Pfam" id="PF00756">
    <property type="entry name" value="Esterase"/>
    <property type="match status" value="1"/>
</dbReference>
<feature type="signal peptide" evidence="2">
    <location>
        <begin position="1"/>
        <end position="21"/>
    </location>
</feature>
<organism evidence="3 4">
    <name type="scientific">Ruminococcus difficilis</name>
    <dbReference type="NCBI Taxonomy" id="2763069"/>
    <lineage>
        <taxon>Bacteria</taxon>
        <taxon>Bacillati</taxon>
        <taxon>Bacillota</taxon>
        <taxon>Clostridia</taxon>
        <taxon>Eubacteriales</taxon>
        <taxon>Oscillospiraceae</taxon>
        <taxon>Ruminococcus</taxon>
    </lineage>
</organism>
<dbReference type="Proteomes" id="UP000633365">
    <property type="component" value="Unassembled WGS sequence"/>
</dbReference>
<dbReference type="Gene3D" id="3.40.50.1820">
    <property type="entry name" value="alpha/beta hydrolase"/>
    <property type="match status" value="1"/>
</dbReference>
<dbReference type="EMBL" id="JAEQMG010000114">
    <property type="protein sequence ID" value="MBK6089098.1"/>
    <property type="molecule type" value="Genomic_DNA"/>
</dbReference>
<accession>A0A934WSG6</accession>
<dbReference type="PANTHER" id="PTHR48098">
    <property type="entry name" value="ENTEROCHELIN ESTERASE-RELATED"/>
    <property type="match status" value="1"/>
</dbReference>
<dbReference type="InterPro" id="IPR050583">
    <property type="entry name" value="Mycobacterial_A85_antigen"/>
</dbReference>
<keyword evidence="2" id="KW-0732">Signal</keyword>
<dbReference type="Gene3D" id="2.60.40.10">
    <property type="entry name" value="Immunoglobulins"/>
    <property type="match status" value="1"/>
</dbReference>
<name>A0A934WSG6_9FIRM</name>
<gene>
    <name evidence="3" type="ORF">JKK62_10685</name>
</gene>
<dbReference type="SUPFAM" id="SSF53474">
    <property type="entry name" value="alpha/beta-Hydrolases"/>
    <property type="match status" value="1"/>
</dbReference>
<protein>
    <recommendedName>
        <fullName evidence="5">Esterase</fullName>
    </recommendedName>
</protein>
<dbReference type="InterPro" id="IPR029058">
    <property type="entry name" value="AB_hydrolase_fold"/>
</dbReference>
<dbReference type="PROSITE" id="PS51257">
    <property type="entry name" value="PROKAR_LIPOPROTEIN"/>
    <property type="match status" value="1"/>
</dbReference>
<evidence type="ECO:0000256" key="1">
    <source>
        <dbReference type="SAM" id="MobiDB-lite"/>
    </source>
</evidence>
<reference evidence="3" key="1">
    <citation type="submission" date="2021-01" db="EMBL/GenBank/DDBJ databases">
        <title>Genome public.</title>
        <authorList>
            <person name="Liu C."/>
            <person name="Sun Q."/>
        </authorList>
    </citation>
    <scope>NUCLEOTIDE SEQUENCE</scope>
    <source>
        <strain evidence="3">M6</strain>
    </source>
</reference>
<proteinExistence type="predicted"/>
<dbReference type="AlphaFoldDB" id="A0A934WSG6"/>